<evidence type="ECO:0000256" key="4">
    <source>
        <dbReference type="ARBA" id="ARBA00023136"/>
    </source>
</evidence>
<dbReference type="Proteomes" id="UP000887574">
    <property type="component" value="Unplaced"/>
</dbReference>
<feature type="domain" description="Wntless-like transmembrane" evidence="6">
    <location>
        <begin position="1"/>
        <end position="72"/>
    </location>
</feature>
<dbReference type="GO" id="GO:0017147">
    <property type="term" value="F:Wnt-protein binding"/>
    <property type="evidence" value="ECO:0007669"/>
    <property type="project" value="InterPro"/>
</dbReference>
<dbReference type="PANTHER" id="PTHR13449">
    <property type="entry name" value="INTEGRAL MEMBRANE PROTEIN GPR177"/>
    <property type="match status" value="1"/>
</dbReference>
<dbReference type="WBParaSite" id="jg14418">
    <property type="protein sequence ID" value="jg14418"/>
    <property type="gene ID" value="jg14418"/>
</dbReference>
<sequence>MILTMFCAALTILSYFMQQYDEGQLPDEEIDQEHSYISSKLFTHSASAFFTGTFGMWNIYVVLLLSMYAPSHKHYANAQVLEDENEDLMDPKSTTESTPMTTFLLKNATD</sequence>
<feature type="transmembrane region" description="Helical" evidence="5">
    <location>
        <begin position="42"/>
        <end position="65"/>
    </location>
</feature>
<name>A0A915D1K2_9BILA</name>
<keyword evidence="7" id="KW-1185">Reference proteome</keyword>
<organism evidence="7 8">
    <name type="scientific">Ditylenchus dipsaci</name>
    <dbReference type="NCBI Taxonomy" id="166011"/>
    <lineage>
        <taxon>Eukaryota</taxon>
        <taxon>Metazoa</taxon>
        <taxon>Ecdysozoa</taxon>
        <taxon>Nematoda</taxon>
        <taxon>Chromadorea</taxon>
        <taxon>Rhabditida</taxon>
        <taxon>Tylenchina</taxon>
        <taxon>Tylenchomorpha</taxon>
        <taxon>Sphaerularioidea</taxon>
        <taxon>Anguinidae</taxon>
        <taxon>Anguininae</taxon>
        <taxon>Ditylenchus</taxon>
    </lineage>
</organism>
<dbReference type="Pfam" id="PF06664">
    <property type="entry name" value="WLS-like_TM"/>
    <property type="match status" value="1"/>
</dbReference>
<dbReference type="PANTHER" id="PTHR13449:SF2">
    <property type="entry name" value="PROTEIN WNTLESS HOMOLOG"/>
    <property type="match status" value="1"/>
</dbReference>
<dbReference type="InterPro" id="IPR009551">
    <property type="entry name" value="Wntless"/>
</dbReference>
<accession>A0A915D1K2</accession>
<dbReference type="AlphaFoldDB" id="A0A915D1K2"/>
<evidence type="ECO:0000313" key="8">
    <source>
        <dbReference type="WBParaSite" id="jg14418"/>
    </source>
</evidence>
<keyword evidence="2 5" id="KW-0812">Transmembrane</keyword>
<dbReference type="GO" id="GO:0006886">
    <property type="term" value="P:intracellular protein transport"/>
    <property type="evidence" value="ECO:0007669"/>
    <property type="project" value="TreeGrafter"/>
</dbReference>
<evidence type="ECO:0000313" key="7">
    <source>
        <dbReference type="Proteomes" id="UP000887574"/>
    </source>
</evidence>
<evidence type="ECO:0000256" key="3">
    <source>
        <dbReference type="ARBA" id="ARBA00022989"/>
    </source>
</evidence>
<evidence type="ECO:0000256" key="5">
    <source>
        <dbReference type="SAM" id="Phobius"/>
    </source>
</evidence>
<keyword evidence="3 5" id="KW-1133">Transmembrane helix</keyword>
<reference evidence="8" key="1">
    <citation type="submission" date="2022-11" db="UniProtKB">
        <authorList>
            <consortium name="WormBaseParasite"/>
        </authorList>
    </citation>
    <scope>IDENTIFICATION</scope>
</reference>
<dbReference type="GO" id="GO:0010008">
    <property type="term" value="C:endosome membrane"/>
    <property type="evidence" value="ECO:0007669"/>
    <property type="project" value="UniProtKB-SubCell"/>
</dbReference>
<proteinExistence type="predicted"/>
<evidence type="ECO:0000256" key="2">
    <source>
        <dbReference type="ARBA" id="ARBA00022692"/>
    </source>
</evidence>
<dbReference type="GO" id="GO:0061355">
    <property type="term" value="P:Wnt protein secretion"/>
    <property type="evidence" value="ECO:0007669"/>
    <property type="project" value="TreeGrafter"/>
</dbReference>
<comment type="subcellular location">
    <subcellularLocation>
        <location evidence="1">Endosome membrane</location>
        <topology evidence="1">Multi-pass membrane protein</topology>
    </subcellularLocation>
</comment>
<keyword evidence="4 5" id="KW-0472">Membrane</keyword>
<protein>
    <submittedName>
        <fullName evidence="8">Transmembrane protein</fullName>
    </submittedName>
</protein>
<evidence type="ECO:0000256" key="1">
    <source>
        <dbReference type="ARBA" id="ARBA00004337"/>
    </source>
</evidence>
<dbReference type="GO" id="GO:0016055">
    <property type="term" value="P:Wnt signaling pathway"/>
    <property type="evidence" value="ECO:0007669"/>
    <property type="project" value="InterPro"/>
</dbReference>
<dbReference type="InterPro" id="IPR047843">
    <property type="entry name" value="WLS-like_TM"/>
</dbReference>
<evidence type="ECO:0000259" key="6">
    <source>
        <dbReference type="Pfam" id="PF06664"/>
    </source>
</evidence>